<dbReference type="OrthoDB" id="5360818at2"/>
<protein>
    <submittedName>
        <fullName evidence="2">S26 family signal peptidase</fullName>
    </submittedName>
</protein>
<dbReference type="GO" id="GO:0004252">
    <property type="term" value="F:serine-type endopeptidase activity"/>
    <property type="evidence" value="ECO:0007669"/>
    <property type="project" value="InterPro"/>
</dbReference>
<sequence>MSRRAIITTTLAAATLVAAPAWLGYAPAFIWNASPSVPIGLYRLAPVERLDIGDYVVVTPPEPLAALLAERGYLARGVPLIKRVLALPGANVCRRGATIIAFDHAYGSVRERDRLGRPLPSWQGCRRLADGEIFLMNWDAPDSFDGRYFGPLPVTSIVARALPLWTDAEGDGRLHSHAGDAADAR</sequence>
<dbReference type="Gene3D" id="2.10.109.10">
    <property type="entry name" value="Umud Fragment, subunit A"/>
    <property type="match status" value="1"/>
</dbReference>
<name>A0A271K8E0_9HYPH</name>
<dbReference type="AlphaFoldDB" id="A0A271K8E0"/>
<dbReference type="Pfam" id="PF10502">
    <property type="entry name" value="Peptidase_S26"/>
    <property type="match status" value="1"/>
</dbReference>
<dbReference type="RefSeq" id="WP_095521332.1">
    <property type="nucleotide sequence ID" value="NZ_NPKH01000037.1"/>
</dbReference>
<dbReference type="SUPFAM" id="SSF51306">
    <property type="entry name" value="LexA/Signal peptidase"/>
    <property type="match status" value="1"/>
</dbReference>
<feature type="domain" description="Peptidase S26" evidence="1">
    <location>
        <begin position="7"/>
        <end position="164"/>
    </location>
</feature>
<evidence type="ECO:0000259" key="1">
    <source>
        <dbReference type="Pfam" id="PF10502"/>
    </source>
</evidence>
<dbReference type="EMBL" id="NPKH01000037">
    <property type="protein sequence ID" value="PAP92006.1"/>
    <property type="molecule type" value="Genomic_DNA"/>
</dbReference>
<evidence type="ECO:0000313" key="2">
    <source>
        <dbReference type="EMBL" id="PAP92006.1"/>
    </source>
</evidence>
<proteinExistence type="predicted"/>
<comment type="caution">
    <text evidence="2">The sequence shown here is derived from an EMBL/GenBank/DDBJ whole genome shotgun (WGS) entry which is preliminary data.</text>
</comment>
<gene>
    <name evidence="2" type="ORF">CIT31_28840</name>
</gene>
<evidence type="ECO:0000313" key="3">
    <source>
        <dbReference type="Proteomes" id="UP000215931"/>
    </source>
</evidence>
<accession>A0A271K8E0</accession>
<dbReference type="Proteomes" id="UP000215931">
    <property type="component" value="Unassembled WGS sequence"/>
</dbReference>
<dbReference type="InterPro" id="IPR019533">
    <property type="entry name" value="Peptidase_S26"/>
</dbReference>
<reference evidence="2 3" key="1">
    <citation type="submission" date="2017-08" db="EMBL/GenBank/DDBJ databases">
        <title>Mesorhizobium wenxinae sp. nov., a novel rhizobial species isolated from root nodules of chickpea (Cicer arietinum L.).</title>
        <authorList>
            <person name="Zhang J."/>
        </authorList>
    </citation>
    <scope>NUCLEOTIDE SEQUENCE [LARGE SCALE GENOMIC DNA]</scope>
    <source>
        <strain evidence="3">WYCCWR 10019</strain>
    </source>
</reference>
<organism evidence="2 3">
    <name type="scientific">Mesorhizobium wenxiniae</name>
    <dbReference type="NCBI Taxonomy" id="2014805"/>
    <lineage>
        <taxon>Bacteria</taxon>
        <taxon>Pseudomonadati</taxon>
        <taxon>Pseudomonadota</taxon>
        <taxon>Alphaproteobacteria</taxon>
        <taxon>Hyphomicrobiales</taxon>
        <taxon>Phyllobacteriaceae</taxon>
        <taxon>Mesorhizobium</taxon>
    </lineage>
</organism>
<dbReference type="InterPro" id="IPR036286">
    <property type="entry name" value="LexA/Signal_pep-like_sf"/>
</dbReference>
<dbReference type="GO" id="GO:0006465">
    <property type="term" value="P:signal peptide processing"/>
    <property type="evidence" value="ECO:0007669"/>
    <property type="project" value="InterPro"/>
</dbReference>
<keyword evidence="3" id="KW-1185">Reference proteome</keyword>